<keyword evidence="5" id="KW-1185">Reference proteome</keyword>
<dbReference type="Pfam" id="PF05532">
    <property type="entry name" value="CsbD"/>
    <property type="match status" value="1"/>
</dbReference>
<feature type="region of interest" description="Disordered" evidence="2">
    <location>
        <begin position="29"/>
        <end position="68"/>
    </location>
</feature>
<dbReference type="SUPFAM" id="SSF69047">
    <property type="entry name" value="Hypothetical protein YjbJ"/>
    <property type="match status" value="1"/>
</dbReference>
<dbReference type="EMBL" id="AP024828">
    <property type="protein sequence ID" value="BCZ20958.1"/>
    <property type="molecule type" value="Genomic_DNA"/>
</dbReference>
<evidence type="ECO:0000313" key="4">
    <source>
        <dbReference type="EMBL" id="BCZ20958.1"/>
    </source>
</evidence>
<gene>
    <name evidence="4" type="ORF">MTY59_08130</name>
</gene>
<dbReference type="InterPro" id="IPR036629">
    <property type="entry name" value="YjbJ_sf"/>
</dbReference>
<evidence type="ECO:0000256" key="1">
    <source>
        <dbReference type="ARBA" id="ARBA00009129"/>
    </source>
</evidence>
<organism evidence="4 5">
    <name type="scientific">Mycobacterium senriense</name>
    <dbReference type="NCBI Taxonomy" id="2775496"/>
    <lineage>
        <taxon>Bacteria</taxon>
        <taxon>Bacillati</taxon>
        <taxon>Actinomycetota</taxon>
        <taxon>Actinomycetes</taxon>
        <taxon>Mycobacteriales</taxon>
        <taxon>Mycobacteriaceae</taxon>
        <taxon>Mycobacterium</taxon>
        <taxon>Mycobacterium avium complex (MAC)</taxon>
    </lineage>
</organism>
<protein>
    <recommendedName>
        <fullName evidence="3">CsbD-like domain-containing protein</fullName>
    </recommendedName>
</protein>
<feature type="compositionally biased region" description="Basic and acidic residues" evidence="2">
    <location>
        <begin position="33"/>
        <end position="56"/>
    </location>
</feature>
<feature type="domain" description="CsbD-like" evidence="3">
    <location>
        <begin position="5"/>
        <end position="56"/>
    </location>
</feature>
<reference evidence="4 5" key="1">
    <citation type="submission" date="2021-07" db="EMBL/GenBank/DDBJ databases">
        <title>Complete genome sequence of nontuberculous Mycobacterium sp. TY59.</title>
        <authorList>
            <person name="Fukushima K."/>
        </authorList>
    </citation>
    <scope>NUCLEOTIDE SEQUENCE [LARGE SCALE GENOMIC DNA]</scope>
    <source>
        <strain evidence="4 5">TY59</strain>
    </source>
</reference>
<evidence type="ECO:0000256" key="2">
    <source>
        <dbReference type="SAM" id="MobiDB-lite"/>
    </source>
</evidence>
<dbReference type="Proteomes" id="UP000826012">
    <property type="component" value="Chromosome"/>
</dbReference>
<dbReference type="Gene3D" id="1.10.1470.10">
    <property type="entry name" value="YjbJ"/>
    <property type="match status" value="1"/>
</dbReference>
<evidence type="ECO:0000313" key="5">
    <source>
        <dbReference type="Proteomes" id="UP000826012"/>
    </source>
</evidence>
<sequence>MSAADKARNKVRLVSAKLKAATGRVTNDPALEAEGRADQRAAHLRDAGEKVKDAFRPRRRRQVRRRQV</sequence>
<name>A0ABM7SIX1_9MYCO</name>
<comment type="similarity">
    <text evidence="1">Belongs to the UPF0337 (CsbD) family.</text>
</comment>
<accession>A0ABM7SIX1</accession>
<evidence type="ECO:0000259" key="3">
    <source>
        <dbReference type="Pfam" id="PF05532"/>
    </source>
</evidence>
<proteinExistence type="inferred from homology"/>
<feature type="compositionally biased region" description="Basic residues" evidence="2">
    <location>
        <begin position="57"/>
        <end position="68"/>
    </location>
</feature>
<dbReference type="InterPro" id="IPR008462">
    <property type="entry name" value="CsbD"/>
</dbReference>
<dbReference type="RefSeq" id="WP_221044532.1">
    <property type="nucleotide sequence ID" value="NZ_AP024828.1"/>
</dbReference>